<feature type="signal peptide" evidence="12">
    <location>
        <begin position="1"/>
        <end position="19"/>
    </location>
</feature>
<comment type="catalytic activity">
    <reaction evidence="9 10">
        <text>Release of signal peptides from bacterial membrane prolipoproteins. Hydrolyzes -Xaa-Yaa-Zaa-|-(S,diacylglyceryl)Cys-, in which Xaa is hydrophobic (preferably Leu), and Yaa (Ala or Ser) and Zaa (Gly or Ala) have small, neutral side chains.</text>
        <dbReference type="EC" id="3.4.23.36"/>
    </reaction>
</comment>
<keyword evidence="5 9" id="KW-0064">Aspartyl protease</keyword>
<comment type="caution">
    <text evidence="9">Lacks conserved residue(s) required for the propagation of feature annotation.</text>
</comment>
<accession>A0ABS9D5F5</accession>
<evidence type="ECO:0000313" key="14">
    <source>
        <dbReference type="Proteomes" id="UP001521137"/>
    </source>
</evidence>
<keyword evidence="2 9" id="KW-1003">Cell membrane</keyword>
<feature type="chain" id="PRO_5047528490" description="Lipoprotein signal peptidase" evidence="12">
    <location>
        <begin position="20"/>
        <end position="167"/>
    </location>
</feature>
<keyword evidence="4 9" id="KW-0812">Transmembrane</keyword>
<evidence type="ECO:0000256" key="11">
    <source>
        <dbReference type="RuleBase" id="RU004181"/>
    </source>
</evidence>
<dbReference type="EMBL" id="JAKGAS010000003">
    <property type="protein sequence ID" value="MCF2947914.1"/>
    <property type="molecule type" value="Genomic_DNA"/>
</dbReference>
<gene>
    <name evidence="9 13" type="primary">lspA</name>
    <name evidence="13" type="ORF">L0668_07340</name>
</gene>
<dbReference type="PANTHER" id="PTHR33695:SF1">
    <property type="entry name" value="LIPOPROTEIN SIGNAL PEPTIDASE"/>
    <property type="match status" value="1"/>
</dbReference>
<comment type="function">
    <text evidence="9 10">This protein specifically catalyzes the removal of signal peptides from prolipoproteins.</text>
</comment>
<dbReference type="PANTHER" id="PTHR33695">
    <property type="entry name" value="LIPOPROTEIN SIGNAL PEPTIDASE"/>
    <property type="match status" value="1"/>
</dbReference>
<keyword evidence="3 9" id="KW-0645">Protease</keyword>
<dbReference type="NCBIfam" id="TIGR00077">
    <property type="entry name" value="lspA"/>
    <property type="match status" value="1"/>
</dbReference>
<evidence type="ECO:0000256" key="3">
    <source>
        <dbReference type="ARBA" id="ARBA00022670"/>
    </source>
</evidence>
<evidence type="ECO:0000256" key="4">
    <source>
        <dbReference type="ARBA" id="ARBA00022692"/>
    </source>
</evidence>
<keyword evidence="12" id="KW-0732">Signal</keyword>
<feature type="active site" evidence="9">
    <location>
        <position position="142"/>
    </location>
</feature>
<keyword evidence="14" id="KW-1185">Reference proteome</keyword>
<comment type="caution">
    <text evidence="13">The sequence shown here is derived from an EMBL/GenBank/DDBJ whole genome shotgun (WGS) entry which is preliminary data.</text>
</comment>
<name>A0ABS9D5F5_9ALTE</name>
<keyword evidence="7 9" id="KW-1133">Transmembrane helix</keyword>
<evidence type="ECO:0000256" key="5">
    <source>
        <dbReference type="ARBA" id="ARBA00022750"/>
    </source>
</evidence>
<comment type="pathway">
    <text evidence="9">Protein modification; lipoprotein biosynthesis (signal peptide cleavage).</text>
</comment>
<dbReference type="PROSITE" id="PS00855">
    <property type="entry name" value="SPASE_II"/>
    <property type="match status" value="1"/>
</dbReference>
<evidence type="ECO:0000256" key="2">
    <source>
        <dbReference type="ARBA" id="ARBA00022475"/>
    </source>
</evidence>
<feature type="transmembrane region" description="Helical" evidence="9">
    <location>
        <begin position="69"/>
        <end position="88"/>
    </location>
</feature>
<dbReference type="Proteomes" id="UP001521137">
    <property type="component" value="Unassembled WGS sequence"/>
</dbReference>
<keyword evidence="6 9" id="KW-0378">Hydrolase</keyword>
<evidence type="ECO:0000256" key="8">
    <source>
        <dbReference type="ARBA" id="ARBA00023136"/>
    </source>
</evidence>
<sequence>MTMIKRVLMVSLITLLSVALDQGTKWYAATNLPKFKMDSYWWDTLRIGYAENTGAFLGLGSGMSDEAKFWIFVCAVGAILFALLVYIFRTKTQPPLGLIALSLIFSGGISNFYDRATNNGAVIDFLNMGIGSLRTGIFNVADMAIMLGVFILLFVKNEEPEKIKDKR</sequence>
<dbReference type="Pfam" id="PF01252">
    <property type="entry name" value="Peptidase_A8"/>
    <property type="match status" value="1"/>
</dbReference>
<feature type="transmembrane region" description="Helical" evidence="9">
    <location>
        <begin position="133"/>
        <end position="155"/>
    </location>
</feature>
<comment type="subcellular location">
    <subcellularLocation>
        <location evidence="9">Cell membrane</location>
        <topology evidence="9">Multi-pass membrane protein</topology>
    </subcellularLocation>
</comment>
<proteinExistence type="inferred from homology"/>
<evidence type="ECO:0000256" key="6">
    <source>
        <dbReference type="ARBA" id="ARBA00022801"/>
    </source>
</evidence>
<evidence type="ECO:0000256" key="12">
    <source>
        <dbReference type="SAM" id="SignalP"/>
    </source>
</evidence>
<reference evidence="13 14" key="1">
    <citation type="submission" date="2022-01" db="EMBL/GenBank/DDBJ databases">
        <title>Paraglaciecola sp. G1-23.</title>
        <authorList>
            <person name="Jin M.S."/>
            <person name="Han D.M."/>
            <person name="Kim H.M."/>
            <person name="Jeon C.O."/>
        </authorList>
    </citation>
    <scope>NUCLEOTIDE SEQUENCE [LARGE SCALE GENOMIC DNA]</scope>
    <source>
        <strain evidence="13 14">G1-23</strain>
    </source>
</reference>
<organism evidence="13 14">
    <name type="scientific">Paraglaciecola algarum</name>
    <dbReference type="NCBI Taxonomy" id="3050085"/>
    <lineage>
        <taxon>Bacteria</taxon>
        <taxon>Pseudomonadati</taxon>
        <taxon>Pseudomonadota</taxon>
        <taxon>Gammaproteobacteria</taxon>
        <taxon>Alteromonadales</taxon>
        <taxon>Alteromonadaceae</taxon>
        <taxon>Paraglaciecola</taxon>
    </lineage>
</organism>
<evidence type="ECO:0000256" key="1">
    <source>
        <dbReference type="ARBA" id="ARBA00006139"/>
    </source>
</evidence>
<dbReference type="EC" id="3.4.23.36" evidence="9"/>
<feature type="transmembrane region" description="Helical" evidence="9">
    <location>
        <begin position="95"/>
        <end position="113"/>
    </location>
</feature>
<feature type="active site" evidence="9">
    <location>
        <position position="124"/>
    </location>
</feature>
<evidence type="ECO:0000256" key="10">
    <source>
        <dbReference type="RuleBase" id="RU000594"/>
    </source>
</evidence>
<dbReference type="PRINTS" id="PR00781">
    <property type="entry name" value="LIPOSIGPTASE"/>
</dbReference>
<dbReference type="RefSeq" id="WP_235311443.1">
    <property type="nucleotide sequence ID" value="NZ_JAKGAS010000003.1"/>
</dbReference>
<dbReference type="InterPro" id="IPR001872">
    <property type="entry name" value="Peptidase_A8"/>
</dbReference>
<evidence type="ECO:0000256" key="7">
    <source>
        <dbReference type="ARBA" id="ARBA00022989"/>
    </source>
</evidence>
<comment type="similarity">
    <text evidence="1 9 11">Belongs to the peptidase A8 family.</text>
</comment>
<dbReference type="HAMAP" id="MF_00161">
    <property type="entry name" value="LspA"/>
    <property type="match status" value="1"/>
</dbReference>
<evidence type="ECO:0000313" key="13">
    <source>
        <dbReference type="EMBL" id="MCF2947914.1"/>
    </source>
</evidence>
<protein>
    <recommendedName>
        <fullName evidence="9">Lipoprotein signal peptidase</fullName>
        <ecNumber evidence="9">3.4.23.36</ecNumber>
    </recommendedName>
    <alternativeName>
        <fullName evidence="9">Prolipoprotein signal peptidase</fullName>
    </alternativeName>
    <alternativeName>
        <fullName evidence="9">Signal peptidase II</fullName>
        <shortName evidence="9">SPase II</shortName>
    </alternativeName>
</protein>
<keyword evidence="8 9" id="KW-0472">Membrane</keyword>
<evidence type="ECO:0000256" key="9">
    <source>
        <dbReference type="HAMAP-Rule" id="MF_00161"/>
    </source>
</evidence>
<dbReference type="GO" id="GO:0004190">
    <property type="term" value="F:aspartic-type endopeptidase activity"/>
    <property type="evidence" value="ECO:0007669"/>
    <property type="project" value="UniProtKB-EC"/>
</dbReference>